<protein>
    <submittedName>
        <fullName evidence="2">Formyl transferase</fullName>
    </submittedName>
</protein>
<gene>
    <name evidence="2" type="ORF">CQA43_06980</name>
</gene>
<dbReference type="Gene3D" id="3.40.50.12230">
    <property type="match status" value="1"/>
</dbReference>
<accession>A0A3D8IB15</accession>
<dbReference type="InterPro" id="IPR002376">
    <property type="entry name" value="Formyl_transf_N"/>
</dbReference>
<evidence type="ECO:0000313" key="3">
    <source>
        <dbReference type="Proteomes" id="UP000256650"/>
    </source>
</evidence>
<evidence type="ECO:0000313" key="2">
    <source>
        <dbReference type="EMBL" id="RDU62330.1"/>
    </source>
</evidence>
<dbReference type="RefSeq" id="WP_147290091.1">
    <property type="nucleotide sequence ID" value="NZ_CAOQIW010000001.1"/>
</dbReference>
<sequence>MRKSVFESILILGTGTLALNITKMLFGLFGTDSRPKLLCASYLESPFSLFSTWCKTSKIPYINFKNKIALSEYLSGFESSMLLISAHNYYIFPSNLLQKPFLKIINYHNSLLPNHRGLNAQMWSIFDQDSTSGITWHLVSSGIDCGDIIIQKSIPLDSTYTYLKLTQEQLQLAFLAFREICDSLLSWNLPLKTQEKIGDFVLHKARDLPNNGILDLHWDFEKKSAFLRSMDCGKSHLLPKPKIILEGKKYVILDYTPNPKNALGFDFTLGEKNE</sequence>
<dbReference type="OrthoDB" id="5320219at2"/>
<dbReference type="InterPro" id="IPR036477">
    <property type="entry name" value="Formyl_transf_N_sf"/>
</dbReference>
<keyword evidence="2" id="KW-0808">Transferase</keyword>
<dbReference type="PANTHER" id="PTHR11138:SF5">
    <property type="entry name" value="METHIONYL-TRNA FORMYLTRANSFERASE, MITOCHONDRIAL"/>
    <property type="match status" value="1"/>
</dbReference>
<dbReference type="SUPFAM" id="SSF53328">
    <property type="entry name" value="Formyltransferase"/>
    <property type="match status" value="1"/>
</dbReference>
<dbReference type="GO" id="GO:0004479">
    <property type="term" value="F:methionyl-tRNA formyltransferase activity"/>
    <property type="evidence" value="ECO:0007669"/>
    <property type="project" value="TreeGrafter"/>
</dbReference>
<comment type="caution">
    <text evidence="2">The sequence shown here is derived from an EMBL/GenBank/DDBJ whole genome shotgun (WGS) entry which is preliminary data.</text>
</comment>
<feature type="domain" description="Formyl transferase N-terminal" evidence="1">
    <location>
        <begin position="86"/>
        <end position="168"/>
    </location>
</feature>
<keyword evidence="3" id="KW-1185">Reference proteome</keyword>
<proteinExistence type="predicted"/>
<name>A0A3D8IB15_9HELI</name>
<dbReference type="Pfam" id="PF00551">
    <property type="entry name" value="Formyl_trans_N"/>
    <property type="match status" value="1"/>
</dbReference>
<dbReference type="AlphaFoldDB" id="A0A3D8IB15"/>
<reference evidence="2 3" key="1">
    <citation type="submission" date="2018-04" db="EMBL/GenBank/DDBJ databases">
        <title>Novel Campyloabacter and Helicobacter Species and Strains.</title>
        <authorList>
            <person name="Mannion A.J."/>
            <person name="Shen Z."/>
            <person name="Fox J.G."/>
        </authorList>
    </citation>
    <scope>NUCLEOTIDE SEQUENCE [LARGE SCALE GENOMIC DNA]</scope>
    <source>
        <strain evidence="2 3">MIT 99-5101</strain>
    </source>
</reference>
<dbReference type="Proteomes" id="UP000256650">
    <property type="component" value="Unassembled WGS sequence"/>
</dbReference>
<dbReference type="GeneID" id="82536032"/>
<evidence type="ECO:0000259" key="1">
    <source>
        <dbReference type="Pfam" id="PF00551"/>
    </source>
</evidence>
<dbReference type="EMBL" id="NXLS01000007">
    <property type="protein sequence ID" value="RDU62330.1"/>
    <property type="molecule type" value="Genomic_DNA"/>
</dbReference>
<organism evidence="2 3">
    <name type="scientific">Helicobacter ganmani</name>
    <dbReference type="NCBI Taxonomy" id="60246"/>
    <lineage>
        <taxon>Bacteria</taxon>
        <taxon>Pseudomonadati</taxon>
        <taxon>Campylobacterota</taxon>
        <taxon>Epsilonproteobacteria</taxon>
        <taxon>Campylobacterales</taxon>
        <taxon>Helicobacteraceae</taxon>
        <taxon>Helicobacter</taxon>
    </lineage>
</organism>
<dbReference type="PANTHER" id="PTHR11138">
    <property type="entry name" value="METHIONYL-TRNA FORMYLTRANSFERASE"/>
    <property type="match status" value="1"/>
</dbReference>